<evidence type="ECO:0008006" key="3">
    <source>
        <dbReference type="Google" id="ProtNLM"/>
    </source>
</evidence>
<dbReference type="EMBL" id="ATBP01002432">
    <property type="protein sequence ID" value="ETR65866.1"/>
    <property type="molecule type" value="Genomic_DNA"/>
</dbReference>
<dbReference type="Gene3D" id="2.60.40.1120">
    <property type="entry name" value="Carboxypeptidase-like, regulatory domain"/>
    <property type="match status" value="1"/>
</dbReference>
<proteinExistence type="predicted"/>
<reference evidence="2" key="1">
    <citation type="submission" date="2012-11" db="EMBL/GenBank/DDBJ databases">
        <authorList>
            <person name="Lucero-Rivera Y.E."/>
            <person name="Tovar-Ramirez D."/>
        </authorList>
    </citation>
    <scope>NUCLEOTIDE SEQUENCE [LARGE SCALE GENOMIC DNA]</scope>
    <source>
        <strain evidence="2">Araruama</strain>
    </source>
</reference>
<dbReference type="AlphaFoldDB" id="A0A1V1NTQ3"/>
<name>A0A1V1NTQ3_9BACT</name>
<sequence length="74" mass="8475">MNVSGYVFSKDRQPIANVQITFTNPTRTITTDKNGFYNMVLDYHWTGSVNPQKQALAFSRKHMIITKYLPAGHI</sequence>
<evidence type="ECO:0000313" key="2">
    <source>
        <dbReference type="Proteomes" id="UP000189670"/>
    </source>
</evidence>
<protein>
    <recommendedName>
        <fullName evidence="3">Carboxypeptidase regulatory-like domain-containing protein</fullName>
    </recommendedName>
</protein>
<organism evidence="1 2">
    <name type="scientific">Candidatus Magnetoglobus multicellularis str. Araruama</name>
    <dbReference type="NCBI Taxonomy" id="890399"/>
    <lineage>
        <taxon>Bacteria</taxon>
        <taxon>Pseudomonadati</taxon>
        <taxon>Thermodesulfobacteriota</taxon>
        <taxon>Desulfobacteria</taxon>
        <taxon>Desulfobacterales</taxon>
        <taxon>Desulfobacteraceae</taxon>
        <taxon>Candidatus Magnetoglobus</taxon>
    </lineage>
</organism>
<gene>
    <name evidence="1" type="ORF">OMM_13599</name>
</gene>
<comment type="caution">
    <text evidence="1">The sequence shown here is derived from an EMBL/GenBank/DDBJ whole genome shotgun (WGS) entry which is preliminary data.</text>
</comment>
<dbReference type="InterPro" id="IPR008969">
    <property type="entry name" value="CarboxyPept-like_regulatory"/>
</dbReference>
<accession>A0A1V1NTQ3</accession>
<dbReference type="SUPFAM" id="SSF49464">
    <property type="entry name" value="Carboxypeptidase regulatory domain-like"/>
    <property type="match status" value="1"/>
</dbReference>
<evidence type="ECO:0000313" key="1">
    <source>
        <dbReference type="EMBL" id="ETR65866.1"/>
    </source>
</evidence>
<dbReference type="Proteomes" id="UP000189670">
    <property type="component" value="Unassembled WGS sequence"/>
</dbReference>